<dbReference type="Pfam" id="PF14289">
    <property type="entry name" value="DUF4369"/>
    <property type="match status" value="1"/>
</dbReference>
<name>A0A1G7Y081_9SPHI</name>
<organism evidence="7 8">
    <name type="scientific">Mucilaginibacter gossypii</name>
    <dbReference type="NCBI Taxonomy" id="551996"/>
    <lineage>
        <taxon>Bacteria</taxon>
        <taxon>Pseudomonadati</taxon>
        <taxon>Bacteroidota</taxon>
        <taxon>Sphingobacteriia</taxon>
        <taxon>Sphingobacteriales</taxon>
        <taxon>Sphingobacteriaceae</taxon>
        <taxon>Mucilaginibacter</taxon>
    </lineage>
</organism>
<evidence type="ECO:0000256" key="2">
    <source>
        <dbReference type="ARBA" id="ARBA00022748"/>
    </source>
</evidence>
<dbReference type="GO" id="GO:0017004">
    <property type="term" value="P:cytochrome complex assembly"/>
    <property type="evidence" value="ECO:0007669"/>
    <property type="project" value="UniProtKB-KW"/>
</dbReference>
<gene>
    <name evidence="7" type="ORF">SAMN05192573_105226</name>
</gene>
<dbReference type="SUPFAM" id="SSF52833">
    <property type="entry name" value="Thioredoxin-like"/>
    <property type="match status" value="1"/>
</dbReference>
<evidence type="ECO:0000313" key="8">
    <source>
        <dbReference type="Proteomes" id="UP000199705"/>
    </source>
</evidence>
<sequence length="376" mass="41181">MNLTSIKKIALTAIASAPALAFAQDAQYTVQGKIGDYNAPAKVYVQYRKDGKTVVDSAVLNGGAFKFTGKTSTTTPVSGYILFNPKGTGLHSSEDYRSIYLEPGTINVSATDKIADAKIEGTKTNNDNEKYNLAEKPINDAYETLSAKRKTATPEQMAELNAEEKKIDDQDAQVNKKFIQENPDSYVSLNALESYAYSADYVDIAPLFNSFSPAIKATEAGKKFAERLPKLKAVALGAAAPEFAEADTAGKMVSLSSFRGKYVLIDFWASWCGPCRRENPNVVKAYNAYKGKNFTILGVSLDRPNAKDKWLAAIHKDGLTWNHVSDLKFWDSKAADLYAVRGIPQNFLLDPNGKIIGKNLRGEDLENKLAEIFGKI</sequence>
<feature type="chain" id="PRO_5011449596" evidence="5">
    <location>
        <begin position="24"/>
        <end position="376"/>
    </location>
</feature>
<dbReference type="EMBL" id="FNCG01000005">
    <property type="protein sequence ID" value="SDG89743.1"/>
    <property type="molecule type" value="Genomic_DNA"/>
</dbReference>
<dbReference type="GO" id="GO:0016491">
    <property type="term" value="F:oxidoreductase activity"/>
    <property type="evidence" value="ECO:0007669"/>
    <property type="project" value="InterPro"/>
</dbReference>
<dbReference type="PANTHER" id="PTHR42852">
    <property type="entry name" value="THIOL:DISULFIDE INTERCHANGE PROTEIN DSBE"/>
    <property type="match status" value="1"/>
</dbReference>
<proteinExistence type="predicted"/>
<keyword evidence="2" id="KW-0201">Cytochrome c-type biogenesis</keyword>
<dbReference type="Proteomes" id="UP000199705">
    <property type="component" value="Unassembled WGS sequence"/>
</dbReference>
<keyword evidence="3" id="KW-1015">Disulfide bond</keyword>
<feature type="signal peptide" evidence="5">
    <location>
        <begin position="1"/>
        <end position="23"/>
    </location>
</feature>
<evidence type="ECO:0000259" key="6">
    <source>
        <dbReference type="PROSITE" id="PS51352"/>
    </source>
</evidence>
<dbReference type="InterPro" id="IPR036249">
    <property type="entry name" value="Thioredoxin-like_sf"/>
</dbReference>
<dbReference type="STRING" id="551996.SAMN05192573_105226"/>
<dbReference type="InterPro" id="IPR025380">
    <property type="entry name" value="DUF4369"/>
</dbReference>
<dbReference type="GO" id="GO:0016209">
    <property type="term" value="F:antioxidant activity"/>
    <property type="evidence" value="ECO:0007669"/>
    <property type="project" value="InterPro"/>
</dbReference>
<comment type="subcellular location">
    <subcellularLocation>
        <location evidence="1">Cell envelope</location>
    </subcellularLocation>
</comment>
<keyword evidence="8" id="KW-1185">Reference proteome</keyword>
<dbReference type="InterPro" id="IPR013766">
    <property type="entry name" value="Thioredoxin_domain"/>
</dbReference>
<evidence type="ECO:0000313" key="7">
    <source>
        <dbReference type="EMBL" id="SDG89743.1"/>
    </source>
</evidence>
<feature type="domain" description="Thioredoxin" evidence="6">
    <location>
        <begin position="234"/>
        <end position="376"/>
    </location>
</feature>
<dbReference type="PROSITE" id="PS00194">
    <property type="entry name" value="THIOREDOXIN_1"/>
    <property type="match status" value="1"/>
</dbReference>
<dbReference type="PROSITE" id="PS51352">
    <property type="entry name" value="THIOREDOXIN_2"/>
    <property type="match status" value="1"/>
</dbReference>
<dbReference type="InterPro" id="IPR017937">
    <property type="entry name" value="Thioredoxin_CS"/>
</dbReference>
<evidence type="ECO:0000256" key="3">
    <source>
        <dbReference type="ARBA" id="ARBA00023157"/>
    </source>
</evidence>
<protein>
    <submittedName>
        <fullName evidence="7">Peroxiredoxin</fullName>
    </submittedName>
</protein>
<dbReference type="PANTHER" id="PTHR42852:SF6">
    <property type="entry name" value="THIOL:DISULFIDE INTERCHANGE PROTEIN DSBE"/>
    <property type="match status" value="1"/>
</dbReference>
<accession>A0A1G7Y081</accession>
<keyword evidence="4" id="KW-0676">Redox-active center</keyword>
<evidence type="ECO:0000256" key="1">
    <source>
        <dbReference type="ARBA" id="ARBA00004196"/>
    </source>
</evidence>
<dbReference type="GO" id="GO:0030313">
    <property type="term" value="C:cell envelope"/>
    <property type="evidence" value="ECO:0007669"/>
    <property type="project" value="UniProtKB-SubCell"/>
</dbReference>
<dbReference type="AlphaFoldDB" id="A0A1G7Y081"/>
<evidence type="ECO:0000256" key="4">
    <source>
        <dbReference type="ARBA" id="ARBA00023284"/>
    </source>
</evidence>
<keyword evidence="5" id="KW-0732">Signal</keyword>
<reference evidence="8" key="1">
    <citation type="submission" date="2016-10" db="EMBL/GenBank/DDBJ databases">
        <authorList>
            <person name="Varghese N."/>
            <person name="Submissions S."/>
        </authorList>
    </citation>
    <scope>NUCLEOTIDE SEQUENCE [LARGE SCALE GENOMIC DNA]</scope>
    <source>
        <strain evidence="8">Gh-67</strain>
    </source>
</reference>
<dbReference type="Gene3D" id="3.40.30.10">
    <property type="entry name" value="Glutaredoxin"/>
    <property type="match status" value="1"/>
</dbReference>
<dbReference type="InterPro" id="IPR050553">
    <property type="entry name" value="Thioredoxin_ResA/DsbE_sf"/>
</dbReference>
<evidence type="ECO:0000256" key="5">
    <source>
        <dbReference type="SAM" id="SignalP"/>
    </source>
</evidence>
<dbReference type="CDD" id="cd02966">
    <property type="entry name" value="TlpA_like_family"/>
    <property type="match status" value="1"/>
</dbReference>
<dbReference type="RefSeq" id="WP_091167437.1">
    <property type="nucleotide sequence ID" value="NZ_FNCG01000005.1"/>
</dbReference>
<dbReference type="InterPro" id="IPR000866">
    <property type="entry name" value="AhpC/TSA"/>
</dbReference>
<dbReference type="Pfam" id="PF00578">
    <property type="entry name" value="AhpC-TSA"/>
    <property type="match status" value="1"/>
</dbReference>